<accession>A0A545ATT1</accession>
<reference evidence="2 3" key="1">
    <citation type="submission" date="2019-07" db="EMBL/GenBank/DDBJ databases">
        <title>Cryptosporangium phraense sp. nov., isolated from plant litter.</title>
        <authorList>
            <person name="Suriyachadkun C."/>
        </authorList>
    </citation>
    <scope>NUCLEOTIDE SEQUENCE [LARGE SCALE GENOMIC DNA]</scope>
    <source>
        <strain evidence="2 3">A-T 5661</strain>
    </source>
</reference>
<gene>
    <name evidence="2" type="ORF">FL583_12335</name>
</gene>
<evidence type="ECO:0000313" key="3">
    <source>
        <dbReference type="Proteomes" id="UP000317982"/>
    </source>
</evidence>
<dbReference type="OrthoDB" id="3726709at2"/>
<evidence type="ECO:0000259" key="1">
    <source>
        <dbReference type="Pfam" id="PF13810"/>
    </source>
</evidence>
<dbReference type="Proteomes" id="UP000317982">
    <property type="component" value="Unassembled WGS sequence"/>
</dbReference>
<dbReference type="InParanoid" id="A0A545ATT1"/>
<organism evidence="2 3">
    <name type="scientific">Cryptosporangium phraense</name>
    <dbReference type="NCBI Taxonomy" id="2593070"/>
    <lineage>
        <taxon>Bacteria</taxon>
        <taxon>Bacillati</taxon>
        <taxon>Actinomycetota</taxon>
        <taxon>Actinomycetes</taxon>
        <taxon>Cryptosporangiales</taxon>
        <taxon>Cryptosporangiaceae</taxon>
        <taxon>Cryptosporangium</taxon>
    </lineage>
</organism>
<evidence type="ECO:0000313" key="2">
    <source>
        <dbReference type="EMBL" id="TQS44747.1"/>
    </source>
</evidence>
<keyword evidence="3" id="KW-1185">Reference proteome</keyword>
<dbReference type="Pfam" id="PF13810">
    <property type="entry name" value="DUF4185"/>
    <property type="match status" value="1"/>
</dbReference>
<feature type="domain" description="DUF4185" evidence="1">
    <location>
        <begin position="234"/>
        <end position="370"/>
    </location>
</feature>
<dbReference type="RefSeq" id="WP_142704729.1">
    <property type="nucleotide sequence ID" value="NZ_VIRS01000007.1"/>
</dbReference>
<comment type="caution">
    <text evidence="2">The sequence shown here is derived from an EMBL/GenBank/DDBJ whole genome shotgun (WGS) entry which is preliminary data.</text>
</comment>
<dbReference type="AlphaFoldDB" id="A0A545ATT1"/>
<protein>
    <submittedName>
        <fullName evidence="2">DUF4185 domain-containing protein</fullName>
    </submittedName>
</protein>
<sequence>MKRVLLPLGAAVVAFALTLVVLKLFVFDEPGVPGIESVREVGALTQHPLVNGRDNGQSTRYGDRSIWVFGDTVVRDPWRFLSSTGAATTDLKASDGIAITTTDVFGDDGSAPTDLIPLTPAEKAFVAAHATGNCAPYCGVLFGLWPGAIVADPARHRVLVFYAKLCRRGPDGSRCSGPLGHGLGTGIAAIDMRTKKVTRLTATGVAPVQSVEGPDPTLFFPAATTYTASATLVGDDLYVYGDCLTRCHVARVPASAVTDRSRWRFWSGPDDWSADESDAATNLDAGSAGNSIIHVPALDAWLNVYLPRLSNTLTGQIGESPVGPWSRPFRIAETDSAGGGVNYAGFAHPEYAEKNGLVQYFSYYQERTYQQRIIRVEFS</sequence>
<name>A0A545ATT1_9ACTN</name>
<dbReference type="EMBL" id="VIRS01000007">
    <property type="protein sequence ID" value="TQS44747.1"/>
    <property type="molecule type" value="Genomic_DNA"/>
</dbReference>
<proteinExistence type="predicted"/>
<dbReference type="InterPro" id="IPR025442">
    <property type="entry name" value="DUF4185"/>
</dbReference>